<dbReference type="Gene3D" id="1.10.10.10">
    <property type="entry name" value="Winged helix-like DNA-binding domain superfamily/Winged helix DNA-binding domain"/>
    <property type="match status" value="1"/>
</dbReference>
<dbReference type="GO" id="GO:0003700">
    <property type="term" value="F:DNA-binding transcription factor activity"/>
    <property type="evidence" value="ECO:0007669"/>
    <property type="project" value="InterPro"/>
</dbReference>
<sequence>MSISKPIIEKSTLSEQVRNYILNVITTEQLEPGSKVPSEKQLTETLGVSRGVVREAFQALSILGILDISSGKHPRVQSLNSAALETIFNYSVVTQQISADQILSLRSTLEVHCVALASQNGTEEDFSRLRVEMDKIREVFGDHQSFIYHDARFHMILAEASGNPLYSLLLQALRVPLEKSISAGLHAHDINDRRQQIIDAHQAILEKVCQRDAEGATQAMQKHFISAINALIIEE</sequence>
<name>A0AAW5W6H6_9ENTR</name>
<evidence type="ECO:0000313" key="5">
    <source>
        <dbReference type="EMBL" id="MCX9002756.1"/>
    </source>
</evidence>
<dbReference type="InterPro" id="IPR036388">
    <property type="entry name" value="WH-like_DNA-bd_sf"/>
</dbReference>
<dbReference type="InterPro" id="IPR000524">
    <property type="entry name" value="Tscrpt_reg_HTH_GntR"/>
</dbReference>
<keyword evidence="2" id="KW-0238">DNA-binding</keyword>
<dbReference type="Pfam" id="PF07729">
    <property type="entry name" value="FCD"/>
    <property type="match status" value="1"/>
</dbReference>
<dbReference type="PANTHER" id="PTHR43537">
    <property type="entry name" value="TRANSCRIPTIONAL REGULATOR, GNTR FAMILY"/>
    <property type="match status" value="1"/>
</dbReference>
<organism evidence="5 6">
    <name type="scientific">Citrobacter portucalensis</name>
    <dbReference type="NCBI Taxonomy" id="1639133"/>
    <lineage>
        <taxon>Bacteria</taxon>
        <taxon>Pseudomonadati</taxon>
        <taxon>Pseudomonadota</taxon>
        <taxon>Gammaproteobacteria</taxon>
        <taxon>Enterobacterales</taxon>
        <taxon>Enterobacteriaceae</taxon>
        <taxon>Citrobacter</taxon>
        <taxon>Citrobacter freundii complex</taxon>
    </lineage>
</organism>
<keyword evidence="3" id="KW-0804">Transcription</keyword>
<dbReference type="PRINTS" id="PR00035">
    <property type="entry name" value="HTHGNTR"/>
</dbReference>
<proteinExistence type="predicted"/>
<dbReference type="RefSeq" id="WP_267448977.1">
    <property type="nucleotide sequence ID" value="NZ_JANDBG010000011.1"/>
</dbReference>
<dbReference type="InterPro" id="IPR036390">
    <property type="entry name" value="WH_DNA-bd_sf"/>
</dbReference>
<dbReference type="SMART" id="SM00345">
    <property type="entry name" value="HTH_GNTR"/>
    <property type="match status" value="1"/>
</dbReference>
<comment type="caution">
    <text evidence="5">The sequence shown here is derived from an EMBL/GenBank/DDBJ whole genome shotgun (WGS) entry which is preliminary data.</text>
</comment>
<dbReference type="SMART" id="SM00895">
    <property type="entry name" value="FCD"/>
    <property type="match status" value="1"/>
</dbReference>
<dbReference type="Gene3D" id="1.20.120.530">
    <property type="entry name" value="GntR ligand-binding domain-like"/>
    <property type="match status" value="1"/>
</dbReference>
<dbReference type="PROSITE" id="PS50949">
    <property type="entry name" value="HTH_GNTR"/>
    <property type="match status" value="1"/>
</dbReference>
<dbReference type="Proteomes" id="UP001207430">
    <property type="component" value="Unassembled WGS sequence"/>
</dbReference>
<keyword evidence="1" id="KW-0805">Transcription regulation</keyword>
<dbReference type="EMBL" id="JANDBG010000011">
    <property type="protein sequence ID" value="MCX9002756.1"/>
    <property type="molecule type" value="Genomic_DNA"/>
</dbReference>
<dbReference type="GO" id="GO:0003677">
    <property type="term" value="F:DNA binding"/>
    <property type="evidence" value="ECO:0007669"/>
    <property type="project" value="UniProtKB-KW"/>
</dbReference>
<accession>A0AAW5W6H6</accession>
<evidence type="ECO:0000256" key="1">
    <source>
        <dbReference type="ARBA" id="ARBA00023015"/>
    </source>
</evidence>
<dbReference type="SUPFAM" id="SSF46785">
    <property type="entry name" value="Winged helix' DNA-binding domain"/>
    <property type="match status" value="1"/>
</dbReference>
<dbReference type="InterPro" id="IPR011711">
    <property type="entry name" value="GntR_C"/>
</dbReference>
<dbReference type="SUPFAM" id="SSF48008">
    <property type="entry name" value="GntR ligand-binding domain-like"/>
    <property type="match status" value="1"/>
</dbReference>
<feature type="domain" description="HTH gntR-type" evidence="4">
    <location>
        <begin position="11"/>
        <end position="79"/>
    </location>
</feature>
<evidence type="ECO:0000256" key="3">
    <source>
        <dbReference type="ARBA" id="ARBA00023163"/>
    </source>
</evidence>
<dbReference type="Pfam" id="PF00392">
    <property type="entry name" value="GntR"/>
    <property type="match status" value="1"/>
</dbReference>
<dbReference type="PANTHER" id="PTHR43537:SF49">
    <property type="entry name" value="TRANSCRIPTIONAL REGULATORY PROTEIN"/>
    <property type="match status" value="1"/>
</dbReference>
<evidence type="ECO:0000313" key="6">
    <source>
        <dbReference type="Proteomes" id="UP001207430"/>
    </source>
</evidence>
<dbReference type="InterPro" id="IPR008920">
    <property type="entry name" value="TF_FadR/GntR_C"/>
</dbReference>
<evidence type="ECO:0000259" key="4">
    <source>
        <dbReference type="PROSITE" id="PS50949"/>
    </source>
</evidence>
<protein>
    <submittedName>
        <fullName evidence="5">FadR family transcriptional regulator</fullName>
    </submittedName>
</protein>
<reference evidence="5" key="1">
    <citation type="submission" date="2022-07" db="EMBL/GenBank/DDBJ databases">
        <title>Genome Sequence of Citrobacter portucalensis from Edible Snails.</title>
        <authorList>
            <person name="Okafor A.C."/>
            <person name="Ogbo F.C."/>
            <person name="Ruppitsch W."/>
            <person name="Allerberger F."/>
        </authorList>
    </citation>
    <scope>NUCLEOTIDE SEQUENCE</scope>
    <source>
        <strain evidence="5">Igbk 7</strain>
    </source>
</reference>
<dbReference type="AlphaFoldDB" id="A0AAW5W6H6"/>
<dbReference type="CDD" id="cd07377">
    <property type="entry name" value="WHTH_GntR"/>
    <property type="match status" value="1"/>
</dbReference>
<gene>
    <name evidence="5" type="ORF">NLN86_13965</name>
</gene>
<evidence type="ECO:0000256" key="2">
    <source>
        <dbReference type="ARBA" id="ARBA00023125"/>
    </source>
</evidence>